<evidence type="ECO:0000256" key="1">
    <source>
        <dbReference type="ARBA" id="ARBA00007692"/>
    </source>
</evidence>
<organism evidence="4">
    <name type="scientific">Culex pipiens</name>
    <name type="common">House mosquito</name>
    <dbReference type="NCBI Taxonomy" id="7175"/>
    <lineage>
        <taxon>Eukaryota</taxon>
        <taxon>Metazoa</taxon>
        <taxon>Ecdysozoa</taxon>
        <taxon>Arthropoda</taxon>
        <taxon>Hexapoda</taxon>
        <taxon>Insecta</taxon>
        <taxon>Pterygota</taxon>
        <taxon>Neoptera</taxon>
        <taxon>Endopterygota</taxon>
        <taxon>Diptera</taxon>
        <taxon>Nematocera</taxon>
        <taxon>Culicoidea</taxon>
        <taxon>Culicidae</taxon>
        <taxon>Culicinae</taxon>
        <taxon>Culicini</taxon>
        <taxon>Culex</taxon>
        <taxon>Culex</taxon>
    </lineage>
</organism>
<evidence type="ECO:0000256" key="3">
    <source>
        <dbReference type="SAM" id="MobiDB-lite"/>
    </source>
</evidence>
<dbReference type="Gene3D" id="1.25.70.10">
    <property type="entry name" value="Transcription termination factor 3, mitochondrial"/>
    <property type="match status" value="1"/>
</dbReference>
<comment type="similarity">
    <text evidence="1">Belongs to the mTERF family.</text>
</comment>
<dbReference type="EMBL" id="HBUE01154894">
    <property type="protein sequence ID" value="CAG6507238.1"/>
    <property type="molecule type" value="Transcribed_RNA"/>
</dbReference>
<sequence length="301" mass="34685">MIGIFRKSLVIRSFCTQPVTKLVDSLVSTLDAVDRGSLDKLLTSVPQLTRYGPDQWHRTHQLMAAEGIESDKFLSIVSAYPELLGRDPDRLAGSLHCWRSCQFGDRQMQALLAAHPQLLDLTDQGKLAARVAFLHSYFETRKNVWRLFLNCPNLVADDAQGTIQPKVEYILQRMRIEVPEVVKCCALAAELDMVRCRHVFLERLGLFKPRSLKADPGDPNDNPKLHQITDTTDKRFAVKVAFVTLEEYEAFQELFEREHNRRGGRNEEDEDYDDEEFEAARDDDSKTRKMSYRKKSKRKHS</sequence>
<dbReference type="Pfam" id="PF02536">
    <property type="entry name" value="mTERF"/>
    <property type="match status" value="1"/>
</dbReference>
<evidence type="ECO:0000256" key="2">
    <source>
        <dbReference type="ARBA" id="ARBA00022946"/>
    </source>
</evidence>
<dbReference type="GO" id="GO:0003676">
    <property type="term" value="F:nucleic acid binding"/>
    <property type="evidence" value="ECO:0007669"/>
    <property type="project" value="InterPro"/>
</dbReference>
<feature type="compositionally biased region" description="Acidic residues" evidence="3">
    <location>
        <begin position="267"/>
        <end position="277"/>
    </location>
</feature>
<name>A0A8D8IPM8_CULPI</name>
<dbReference type="EMBL" id="HBUE01259949">
    <property type="protein sequence ID" value="CAG6558570.1"/>
    <property type="molecule type" value="Transcribed_RNA"/>
</dbReference>
<reference evidence="4" key="1">
    <citation type="submission" date="2021-05" db="EMBL/GenBank/DDBJ databases">
        <authorList>
            <person name="Alioto T."/>
            <person name="Alioto T."/>
            <person name="Gomez Garrido J."/>
        </authorList>
    </citation>
    <scope>NUCLEOTIDE SEQUENCE</scope>
</reference>
<evidence type="ECO:0000313" key="4">
    <source>
        <dbReference type="EMBL" id="CAG6558570.1"/>
    </source>
</evidence>
<feature type="compositionally biased region" description="Basic and acidic residues" evidence="3">
    <location>
        <begin position="256"/>
        <end position="266"/>
    </location>
</feature>
<dbReference type="EMBL" id="HBUE01154890">
    <property type="protein sequence ID" value="CAG6507235.1"/>
    <property type="molecule type" value="Transcribed_RNA"/>
</dbReference>
<feature type="compositionally biased region" description="Basic and acidic residues" evidence="3">
    <location>
        <begin position="278"/>
        <end position="287"/>
    </location>
</feature>
<dbReference type="InterPro" id="IPR003690">
    <property type="entry name" value="MTERF"/>
</dbReference>
<keyword evidence="2" id="KW-0809">Transit peptide</keyword>
<dbReference type="InterPro" id="IPR038538">
    <property type="entry name" value="MTERF_sf"/>
</dbReference>
<proteinExistence type="inferred from homology"/>
<feature type="region of interest" description="Disordered" evidence="3">
    <location>
        <begin position="256"/>
        <end position="301"/>
    </location>
</feature>
<dbReference type="EMBL" id="HBUE01259953">
    <property type="protein sequence ID" value="CAG6558573.1"/>
    <property type="molecule type" value="Transcribed_RNA"/>
</dbReference>
<protein>
    <submittedName>
        <fullName evidence="4">Transcription termination factor 4, mitochondrial</fullName>
    </submittedName>
</protein>
<feature type="compositionally biased region" description="Basic residues" evidence="3">
    <location>
        <begin position="288"/>
        <end position="301"/>
    </location>
</feature>
<accession>A0A8D8IPM8</accession>
<dbReference type="AlphaFoldDB" id="A0A8D8IPM8"/>